<organism evidence="2 3">
    <name type="scientific">Lentzea xinjiangensis</name>
    <dbReference type="NCBI Taxonomy" id="402600"/>
    <lineage>
        <taxon>Bacteria</taxon>
        <taxon>Bacillati</taxon>
        <taxon>Actinomycetota</taxon>
        <taxon>Actinomycetes</taxon>
        <taxon>Pseudonocardiales</taxon>
        <taxon>Pseudonocardiaceae</taxon>
        <taxon>Lentzea</taxon>
    </lineage>
</organism>
<gene>
    <name evidence="2" type="ORF">SAMN05216188_102845</name>
</gene>
<dbReference type="AlphaFoldDB" id="A0A1H9F9Z4"/>
<reference evidence="3" key="1">
    <citation type="submission" date="2016-10" db="EMBL/GenBank/DDBJ databases">
        <authorList>
            <person name="Varghese N."/>
            <person name="Submissions S."/>
        </authorList>
    </citation>
    <scope>NUCLEOTIDE SEQUENCE [LARGE SCALE GENOMIC DNA]</scope>
    <source>
        <strain evidence="3">CGMCC 4.3525</strain>
    </source>
</reference>
<dbReference type="Proteomes" id="UP000199352">
    <property type="component" value="Unassembled WGS sequence"/>
</dbReference>
<feature type="chain" id="PRO_5011738054" description="Secreted protein" evidence="1">
    <location>
        <begin position="27"/>
        <end position="129"/>
    </location>
</feature>
<dbReference type="RefSeq" id="WP_143116020.1">
    <property type="nucleotide sequence ID" value="NZ_FOFR01000002.1"/>
</dbReference>
<evidence type="ECO:0008006" key="4">
    <source>
        <dbReference type="Google" id="ProtNLM"/>
    </source>
</evidence>
<evidence type="ECO:0000313" key="3">
    <source>
        <dbReference type="Proteomes" id="UP000199352"/>
    </source>
</evidence>
<keyword evidence="3" id="KW-1185">Reference proteome</keyword>
<evidence type="ECO:0000313" key="2">
    <source>
        <dbReference type="EMBL" id="SEQ34752.1"/>
    </source>
</evidence>
<protein>
    <recommendedName>
        <fullName evidence="4">Secreted protein</fullName>
    </recommendedName>
</protein>
<name>A0A1H9F9Z4_9PSEU</name>
<evidence type="ECO:0000256" key="1">
    <source>
        <dbReference type="SAM" id="SignalP"/>
    </source>
</evidence>
<keyword evidence="1" id="KW-0732">Signal</keyword>
<proteinExistence type="predicted"/>
<feature type="signal peptide" evidence="1">
    <location>
        <begin position="1"/>
        <end position="26"/>
    </location>
</feature>
<dbReference type="OrthoDB" id="4279130at2"/>
<dbReference type="EMBL" id="FOFR01000002">
    <property type="protein sequence ID" value="SEQ34752.1"/>
    <property type="molecule type" value="Genomic_DNA"/>
</dbReference>
<sequence>MIRKLIPALVALVALLGVGVPATAGAAAPREILTKCANVGFGSSLVCIDVNRGAWVTVWYDKRSSGRQTCRLRYSGPDGGHEDEGEFVIDGGQLKGYRWYPPVHTGNGSYNGSVTCHGTTANTGTLVVR</sequence>
<accession>A0A1H9F9Z4</accession>